<dbReference type="GO" id="GO:0046872">
    <property type="term" value="F:metal ion binding"/>
    <property type="evidence" value="ECO:0007669"/>
    <property type="project" value="UniProtKB-KW"/>
</dbReference>
<keyword evidence="3" id="KW-0378">Hydrolase</keyword>
<evidence type="ECO:0000259" key="5">
    <source>
        <dbReference type="SMART" id="SM00872"/>
    </source>
</evidence>
<dbReference type="Gene3D" id="2.70.98.30">
    <property type="entry name" value="Golgi alpha-mannosidase II, domain 4"/>
    <property type="match status" value="1"/>
</dbReference>
<dbReference type="InterPro" id="IPR011682">
    <property type="entry name" value="Glyco_hydro_38_C"/>
</dbReference>
<dbReference type="Pfam" id="PF01074">
    <property type="entry name" value="Glyco_hydro_38N"/>
    <property type="match status" value="1"/>
</dbReference>
<evidence type="ECO:0000256" key="2">
    <source>
        <dbReference type="ARBA" id="ARBA00022723"/>
    </source>
</evidence>
<comment type="similarity">
    <text evidence="1">Belongs to the glycosyl hydrolase 38 family.</text>
</comment>
<dbReference type="GO" id="GO:0006013">
    <property type="term" value="P:mannose metabolic process"/>
    <property type="evidence" value="ECO:0007669"/>
    <property type="project" value="InterPro"/>
</dbReference>
<evidence type="ECO:0000256" key="4">
    <source>
        <dbReference type="ARBA" id="ARBA00023295"/>
    </source>
</evidence>
<dbReference type="InterPro" id="IPR011330">
    <property type="entry name" value="Glyco_hydro/deAcase_b/a-brl"/>
</dbReference>
<dbReference type="InterPro" id="IPR037094">
    <property type="entry name" value="Glyco_hydro_38_cen_sf"/>
</dbReference>
<dbReference type="Pfam" id="PF17677">
    <property type="entry name" value="Glyco_hydro38C2"/>
    <property type="match status" value="1"/>
</dbReference>
<dbReference type="CDD" id="cd10814">
    <property type="entry name" value="GH38N_AMII_SpGH38_like"/>
    <property type="match status" value="1"/>
</dbReference>
<dbReference type="SUPFAM" id="SSF74650">
    <property type="entry name" value="Galactose mutarotase-like"/>
    <property type="match status" value="1"/>
</dbReference>
<sequence length="1034" mass="116054">MAEQLHIVLVPHTHWDREWYQTFQQFRLRLVKAVDALLNVLEEDQDFRYFMLDGQTIVIDDYLEARPEQAERLKRLIRSGRILVGPWYIQPDEFLVSGESLIRNLQRGISQAEELGGLMRVGYVPDTFGHIAQLPQILRGVGIDNAVFWRGVGEEIKGSEFYWEAPDGSQVFVVYLADPQGYSNARQMPLNPEEFVSRVKLQVANLLPRATDDVLLFMNGSDHLEVQEGLPATIAQANALLQHVDIQQERKQSSANGHYHSLYVEIGTLPQYIERVRSQNRHWQVWQGELRSSQFAPLLPGVLSSRIWIKQQNERCEQLLERWVEPMTTFMSALNLSYPEGLVRLAWQYLLQNHPHDSICGCSIDQVHRENSVRFAQCQQICEGLLAQTLPQIAARVDTQPPIPVKHPADAPVPIVVFHPAPATPGEAVQTTVQLPGSLNHAMLLDEKRRCMPFRVVNRSREVLGTMPVAREMLASMVALSGLQDPDHLLQMTQSIITSTLGETPGIDEKQEISHIYIENVTVSPLHHEPHIPHPGVIFIEIMIAPKGRVQINRADLRAAAQQVLDLLRREDIHTLELKLVAQARETISFVAQDLPSYGYKTYWLYPRGCDASQKVHSVSSFLGTGHNSIENEHYQVAVDATNGTLTVTDKRTGAVFRGLNRFIDGGDIGDLYTYCPPEHDMLIGEPLEAPRIEVIESGPVRAALRISSRWALPTSCTANRRERSARTAVCTIVSDVALTAGMRRVDIHTRIENKVKDHRLRVLFPVPYRPEAVMAESTFQVCQRPISLPEPVNVSTWIEYPVATFPQKRFVDLSTSQFGLAILNQGLPECEVLPSGFGVEEGGTAVAITLLRCVDWLSRGDLPNRQGHAGPMEHTPEAQCPGFYEFDYALVPHAGAWDGEEALVLREAQTFTTRLATRAVIEEIHEGRFPSREAFVTVEPAALVVSAVKRWLRGKGIVVRLYNPFASAVHATVHLRFSFWKVSRANLLEECQEVVATAQGGEEAGSSGEMRAGEQRVTLEFKGGEIITLVCEE</sequence>
<organism evidence="6">
    <name type="scientific">Thermosporothrix sp. COM3</name>
    <dbReference type="NCBI Taxonomy" id="2490863"/>
    <lineage>
        <taxon>Bacteria</taxon>
        <taxon>Bacillati</taxon>
        <taxon>Chloroflexota</taxon>
        <taxon>Ktedonobacteria</taxon>
        <taxon>Ktedonobacterales</taxon>
        <taxon>Thermosporotrichaceae</taxon>
        <taxon>Thermosporothrix</taxon>
    </lineage>
</organism>
<dbReference type="Gene3D" id="1.20.1270.50">
    <property type="entry name" value="Glycoside hydrolase family 38, central domain"/>
    <property type="match status" value="1"/>
</dbReference>
<dbReference type="EMBL" id="AP019376">
    <property type="protein sequence ID" value="BBH89963.1"/>
    <property type="molecule type" value="Genomic_DNA"/>
</dbReference>
<evidence type="ECO:0000313" key="6">
    <source>
        <dbReference type="EMBL" id="BBH89963.1"/>
    </source>
</evidence>
<dbReference type="InterPro" id="IPR028995">
    <property type="entry name" value="Glyco_hydro_57/38_cen_sf"/>
</dbReference>
<keyword evidence="4" id="KW-0326">Glycosidase</keyword>
<evidence type="ECO:0000256" key="3">
    <source>
        <dbReference type="ARBA" id="ARBA00022801"/>
    </source>
</evidence>
<dbReference type="GO" id="GO:0009313">
    <property type="term" value="P:oligosaccharide catabolic process"/>
    <property type="evidence" value="ECO:0007669"/>
    <property type="project" value="TreeGrafter"/>
</dbReference>
<dbReference type="InterPro" id="IPR000602">
    <property type="entry name" value="Glyco_hydro_38_N"/>
</dbReference>
<dbReference type="AlphaFoldDB" id="A0A455SNE7"/>
<feature type="domain" description="Glycoside hydrolase family 38 central" evidence="5">
    <location>
        <begin position="302"/>
        <end position="375"/>
    </location>
</feature>
<dbReference type="GO" id="GO:0030246">
    <property type="term" value="F:carbohydrate binding"/>
    <property type="evidence" value="ECO:0007669"/>
    <property type="project" value="InterPro"/>
</dbReference>
<dbReference type="Pfam" id="PF09261">
    <property type="entry name" value="Alpha-mann_mid"/>
    <property type="match status" value="1"/>
</dbReference>
<dbReference type="Gene3D" id="3.20.110.10">
    <property type="entry name" value="Glycoside hydrolase 38, N terminal domain"/>
    <property type="match status" value="1"/>
</dbReference>
<accession>A0A455SNE7</accession>
<name>A0A455SNE7_9CHLR</name>
<dbReference type="InterPro" id="IPR027291">
    <property type="entry name" value="Glyco_hydro_38_N_sf"/>
</dbReference>
<protein>
    <recommendedName>
        <fullName evidence="5">Glycoside hydrolase family 38 central domain-containing protein</fullName>
    </recommendedName>
</protein>
<dbReference type="SUPFAM" id="SSF88688">
    <property type="entry name" value="Families 57/38 glycoside transferase middle domain"/>
    <property type="match status" value="1"/>
</dbReference>
<dbReference type="InterPro" id="IPR011013">
    <property type="entry name" value="Gal_mutarotase_sf_dom"/>
</dbReference>
<proteinExistence type="inferred from homology"/>
<dbReference type="GO" id="GO:0004559">
    <property type="term" value="F:alpha-mannosidase activity"/>
    <property type="evidence" value="ECO:0007669"/>
    <property type="project" value="InterPro"/>
</dbReference>
<dbReference type="InterPro" id="IPR015341">
    <property type="entry name" value="Glyco_hydro_38_cen"/>
</dbReference>
<dbReference type="SUPFAM" id="SSF88713">
    <property type="entry name" value="Glycoside hydrolase/deacetylase"/>
    <property type="match status" value="1"/>
</dbReference>
<dbReference type="PANTHER" id="PTHR46017:SF2">
    <property type="entry name" value="MANNOSYLGLYCERATE HYDROLASE"/>
    <property type="match status" value="1"/>
</dbReference>
<dbReference type="Gene3D" id="2.60.40.2220">
    <property type="match status" value="1"/>
</dbReference>
<dbReference type="InterPro" id="IPR041147">
    <property type="entry name" value="GH38_C"/>
</dbReference>
<gene>
    <name evidence="6" type="ORF">KTC_47140</name>
</gene>
<dbReference type="SMART" id="SM00872">
    <property type="entry name" value="Alpha-mann_mid"/>
    <property type="match status" value="1"/>
</dbReference>
<dbReference type="PANTHER" id="PTHR46017">
    <property type="entry name" value="ALPHA-MANNOSIDASE 2C1"/>
    <property type="match status" value="1"/>
</dbReference>
<dbReference type="Pfam" id="PF07748">
    <property type="entry name" value="Glyco_hydro_38C"/>
    <property type="match status" value="1"/>
</dbReference>
<evidence type="ECO:0000256" key="1">
    <source>
        <dbReference type="ARBA" id="ARBA00009792"/>
    </source>
</evidence>
<reference evidence="6" key="1">
    <citation type="submission" date="2018-12" db="EMBL/GenBank/DDBJ databases">
        <title>Novel natural products biosynthetic potential of the class Ktedonobacteria.</title>
        <authorList>
            <person name="Zheng Y."/>
            <person name="Saitou A."/>
            <person name="Wang C.M."/>
            <person name="Toyoda A."/>
            <person name="Minakuchi Y."/>
            <person name="Sekiguchi Y."/>
            <person name="Ueda K."/>
            <person name="Takano H."/>
            <person name="Sakai Y."/>
            <person name="Yokota A."/>
            <person name="Yabe S."/>
        </authorList>
    </citation>
    <scope>NUCLEOTIDE SEQUENCE</scope>
    <source>
        <strain evidence="6">COM3</strain>
    </source>
</reference>
<keyword evidence="2" id="KW-0479">Metal-binding</keyword>